<dbReference type="Proteomes" id="UP000657372">
    <property type="component" value="Unassembled WGS sequence"/>
</dbReference>
<gene>
    <name evidence="1" type="ORF">IXC47_04025</name>
</gene>
<name>A0ABS0EUI5_9BURK</name>
<evidence type="ECO:0000313" key="1">
    <source>
        <dbReference type="EMBL" id="MBF8176848.1"/>
    </source>
</evidence>
<sequence>MQQLKARALSADADFMARLGRGDFHLDVHSRFSRVINLRCRESGYLYSVVCSSLDDAPNTLRISATEFDELVVDGNTKLHYDGEVLQLGDGLEIDLASCRVWLPPPLLFRALSSDYLQIIKSEIDDEITSINSTSLFRYDGNNVFYQVMSQQLLRGSERLIDGMRTANPAVIRDALKGLLGLGIGLTPSGDDFLVGLCSVLAVPQHPAHVYLPLIAQVIRAEEYRTNKISYMALIKAVQGKTRACIGALLATIFNGELASIKERIKPVVNIGSSSGADILSGITAGLLLGNHLGSQHVA</sequence>
<keyword evidence="2" id="KW-1185">Reference proteome</keyword>
<protein>
    <submittedName>
        <fullName evidence="1">DUF2877 domain-containing protein</fullName>
    </submittedName>
</protein>
<dbReference type="RefSeq" id="WP_195874765.1">
    <property type="nucleotide sequence ID" value="NZ_JADOEL010000002.1"/>
</dbReference>
<comment type="caution">
    <text evidence="1">The sequence shown here is derived from an EMBL/GenBank/DDBJ whole genome shotgun (WGS) entry which is preliminary data.</text>
</comment>
<dbReference type="EMBL" id="JADOEL010000002">
    <property type="protein sequence ID" value="MBF8176848.1"/>
    <property type="molecule type" value="Genomic_DNA"/>
</dbReference>
<evidence type="ECO:0000313" key="2">
    <source>
        <dbReference type="Proteomes" id="UP000657372"/>
    </source>
</evidence>
<dbReference type="Pfam" id="PF11392">
    <property type="entry name" value="AllH"/>
    <property type="match status" value="1"/>
</dbReference>
<accession>A0ABS0EUI5</accession>
<reference evidence="1 2" key="1">
    <citation type="submission" date="2020-11" db="EMBL/GenBank/DDBJ databases">
        <title>WGS of Herminiimonas contaminans strain Marseille-Q4544 isolated from planarians Schmidtea mediterranea.</title>
        <authorList>
            <person name="Kangale L."/>
        </authorList>
    </citation>
    <scope>NUCLEOTIDE SEQUENCE [LARGE SCALE GENOMIC DNA]</scope>
    <source>
        <strain evidence="1 2">Marseille-Q4544</strain>
    </source>
</reference>
<proteinExistence type="predicted"/>
<organism evidence="1 2">
    <name type="scientific">Herminiimonas contaminans</name>
    <dbReference type="NCBI Taxonomy" id="1111140"/>
    <lineage>
        <taxon>Bacteria</taxon>
        <taxon>Pseudomonadati</taxon>
        <taxon>Pseudomonadota</taxon>
        <taxon>Betaproteobacteria</taxon>
        <taxon>Burkholderiales</taxon>
        <taxon>Oxalobacteraceae</taxon>
        <taxon>Herminiimonas</taxon>
    </lineage>
</organism>
<dbReference type="InterPro" id="IPR021530">
    <property type="entry name" value="AllH-like"/>
</dbReference>